<keyword evidence="1" id="KW-1133">Transmembrane helix</keyword>
<dbReference type="EMBL" id="DXHU01000005">
    <property type="protein sequence ID" value="HIV98403.1"/>
    <property type="molecule type" value="Genomic_DNA"/>
</dbReference>
<proteinExistence type="predicted"/>
<evidence type="ECO:0000256" key="1">
    <source>
        <dbReference type="SAM" id="Phobius"/>
    </source>
</evidence>
<gene>
    <name evidence="2" type="ORF">IAB12_01315</name>
</gene>
<dbReference type="SMART" id="SM00028">
    <property type="entry name" value="TPR"/>
    <property type="match status" value="2"/>
</dbReference>
<evidence type="ECO:0000313" key="2">
    <source>
        <dbReference type="EMBL" id="HIV98403.1"/>
    </source>
</evidence>
<name>A0A9D1PRU1_9SPIO</name>
<feature type="transmembrane region" description="Helical" evidence="1">
    <location>
        <begin position="27"/>
        <end position="48"/>
    </location>
</feature>
<organism evidence="2 3">
    <name type="scientific">Candidatus Ornithospirochaeta avicola</name>
    <dbReference type="NCBI Taxonomy" id="2840896"/>
    <lineage>
        <taxon>Bacteria</taxon>
        <taxon>Pseudomonadati</taxon>
        <taxon>Spirochaetota</taxon>
        <taxon>Spirochaetia</taxon>
        <taxon>Spirochaetales</taxon>
        <taxon>Spirochaetaceae</taxon>
        <taxon>Spirochaetaceae incertae sedis</taxon>
        <taxon>Candidatus Ornithospirochaeta</taxon>
    </lineage>
</organism>
<dbReference type="InterPro" id="IPR011990">
    <property type="entry name" value="TPR-like_helical_dom_sf"/>
</dbReference>
<sequence length="230" mass="25391">MSKKDKVSKTEILAGHTEGFLRTHSRLFAIIAAVVIVAVVAIGIIYFASSNSTEEKYETLYTLESEYNSLLLIDETTDEYSSAVSALKSSLDSFISDNKITSYEGAKANMILADILFLEENWEEAYAIYLAVAEANEDNYLGQLNYMNAAAAVENAGDTDEALRLYNLVFDTYGINAPMAPKALFNQARIEESQGNLDLATTIYNQLIDQYQSSYYSALAESKLLVLSAN</sequence>
<accession>A0A9D1PRU1</accession>
<comment type="caution">
    <text evidence="2">The sequence shown here is derived from an EMBL/GenBank/DDBJ whole genome shotgun (WGS) entry which is preliminary data.</text>
</comment>
<keyword evidence="1" id="KW-0812">Transmembrane</keyword>
<protein>
    <submittedName>
        <fullName evidence="2">Tetratricopeptide repeat protein</fullName>
    </submittedName>
</protein>
<dbReference type="Gene3D" id="1.25.40.10">
    <property type="entry name" value="Tetratricopeptide repeat domain"/>
    <property type="match status" value="1"/>
</dbReference>
<dbReference type="AlphaFoldDB" id="A0A9D1PRU1"/>
<dbReference type="Pfam" id="PF13432">
    <property type="entry name" value="TPR_16"/>
    <property type="match status" value="2"/>
</dbReference>
<reference evidence="2" key="1">
    <citation type="journal article" date="2021" name="PeerJ">
        <title>Extensive microbial diversity within the chicken gut microbiome revealed by metagenomics and culture.</title>
        <authorList>
            <person name="Gilroy R."/>
            <person name="Ravi A."/>
            <person name="Getino M."/>
            <person name="Pursley I."/>
            <person name="Horton D.L."/>
            <person name="Alikhan N.F."/>
            <person name="Baker D."/>
            <person name="Gharbi K."/>
            <person name="Hall N."/>
            <person name="Watson M."/>
            <person name="Adriaenssens E.M."/>
            <person name="Foster-Nyarko E."/>
            <person name="Jarju S."/>
            <person name="Secka A."/>
            <person name="Antonio M."/>
            <person name="Oren A."/>
            <person name="Chaudhuri R.R."/>
            <person name="La Ragione R."/>
            <person name="Hildebrand F."/>
            <person name="Pallen M.J."/>
        </authorList>
    </citation>
    <scope>NUCLEOTIDE SEQUENCE</scope>
    <source>
        <strain evidence="2">Gambia11-129</strain>
    </source>
</reference>
<dbReference type="InterPro" id="IPR019734">
    <property type="entry name" value="TPR_rpt"/>
</dbReference>
<keyword evidence="1" id="KW-0472">Membrane</keyword>
<reference evidence="2" key="2">
    <citation type="submission" date="2021-04" db="EMBL/GenBank/DDBJ databases">
        <authorList>
            <person name="Gilroy R."/>
        </authorList>
    </citation>
    <scope>NUCLEOTIDE SEQUENCE</scope>
    <source>
        <strain evidence="2">Gambia11-129</strain>
    </source>
</reference>
<dbReference type="SUPFAM" id="SSF48452">
    <property type="entry name" value="TPR-like"/>
    <property type="match status" value="1"/>
</dbReference>
<dbReference type="Proteomes" id="UP000823936">
    <property type="component" value="Unassembled WGS sequence"/>
</dbReference>
<evidence type="ECO:0000313" key="3">
    <source>
        <dbReference type="Proteomes" id="UP000823936"/>
    </source>
</evidence>